<keyword evidence="7 13" id="KW-0500">Molybdenum</keyword>
<organism evidence="15 16">
    <name type="scientific">Anaerotruncus colihominis</name>
    <dbReference type="NCBI Taxonomy" id="169435"/>
    <lineage>
        <taxon>Bacteria</taxon>
        <taxon>Bacillati</taxon>
        <taxon>Bacillota</taxon>
        <taxon>Clostridia</taxon>
        <taxon>Eubacteriales</taxon>
        <taxon>Oscillospiraceae</taxon>
        <taxon>Anaerotruncus</taxon>
    </lineage>
</organism>
<dbReference type="OrthoDB" id="9804758at2"/>
<dbReference type="PANTHER" id="PTHR10192:SF5">
    <property type="entry name" value="GEPHYRIN"/>
    <property type="match status" value="1"/>
</dbReference>
<dbReference type="Pfam" id="PF03454">
    <property type="entry name" value="MoeA_C"/>
    <property type="match status" value="1"/>
</dbReference>
<dbReference type="NCBIfam" id="TIGR00177">
    <property type="entry name" value="molyb_syn"/>
    <property type="match status" value="1"/>
</dbReference>
<dbReference type="EC" id="2.10.1.1" evidence="5 13"/>
<evidence type="ECO:0000256" key="11">
    <source>
        <dbReference type="ARBA" id="ARBA00023150"/>
    </source>
</evidence>
<reference evidence="15 16" key="1">
    <citation type="submission" date="2015-09" db="EMBL/GenBank/DDBJ databases">
        <authorList>
            <consortium name="Pathogen Informatics"/>
        </authorList>
    </citation>
    <scope>NUCLEOTIDE SEQUENCE [LARGE SCALE GENOMIC DNA]</scope>
    <source>
        <strain evidence="15 16">2789STDY5834939</strain>
    </source>
</reference>
<dbReference type="PANTHER" id="PTHR10192">
    <property type="entry name" value="MOLYBDOPTERIN BIOSYNTHESIS PROTEIN"/>
    <property type="match status" value="1"/>
</dbReference>
<dbReference type="InterPro" id="IPR005111">
    <property type="entry name" value="MoeA_C_domain_IV"/>
</dbReference>
<dbReference type="UniPathway" id="UPA00344"/>
<dbReference type="AlphaFoldDB" id="A0A174SQX4"/>
<evidence type="ECO:0000256" key="9">
    <source>
        <dbReference type="ARBA" id="ARBA00022723"/>
    </source>
</evidence>
<comment type="pathway">
    <text evidence="3 13">Cofactor biosynthesis; molybdopterin biosynthesis.</text>
</comment>
<gene>
    <name evidence="15" type="primary">moeA_3</name>
    <name evidence="15" type="ORF">ERS852551_02716</name>
</gene>
<comment type="similarity">
    <text evidence="4 13">Belongs to the MoeA family.</text>
</comment>
<dbReference type="Gene3D" id="3.40.980.10">
    <property type="entry name" value="MoaB/Mog-like domain"/>
    <property type="match status" value="1"/>
</dbReference>
<dbReference type="Gene3D" id="2.40.340.10">
    <property type="entry name" value="MoeA, C-terminal, domain IV"/>
    <property type="match status" value="1"/>
</dbReference>
<evidence type="ECO:0000256" key="6">
    <source>
        <dbReference type="ARBA" id="ARBA00021108"/>
    </source>
</evidence>
<evidence type="ECO:0000313" key="16">
    <source>
        <dbReference type="Proteomes" id="UP000095765"/>
    </source>
</evidence>
<dbReference type="GO" id="GO:0061599">
    <property type="term" value="F:molybdopterin molybdotransferase activity"/>
    <property type="evidence" value="ECO:0007669"/>
    <property type="project" value="UniProtKB-UniRule"/>
</dbReference>
<dbReference type="InterPro" id="IPR038987">
    <property type="entry name" value="MoeA-like"/>
</dbReference>
<dbReference type="Gene3D" id="2.170.190.11">
    <property type="entry name" value="Molybdopterin biosynthesis moea protein, domain 3"/>
    <property type="match status" value="1"/>
</dbReference>
<keyword evidence="8 13" id="KW-0808">Transferase</keyword>
<evidence type="ECO:0000256" key="3">
    <source>
        <dbReference type="ARBA" id="ARBA00005046"/>
    </source>
</evidence>
<sequence length="403" mass="41565">MIKRGRTPVEEAARLLCACVKHTCAAERIPLEEAVGRVCMQDIFAAVCQPPFSRSPLDGYAARSADIAQASSAKPAVLPVSLHLYAGSAPAPLAPGTAARVMTGAPVPEGADCVVAQEQTDCGQKTVSIYKSVSGGANICLRGEDFQAGEPLTRRGQRLDFARIGLLAGQGIASVEVSKKPRVAVLSTGDELTGAGLPLAPGKIYDSNCAMLCARLAELGAQAFPLSPCADDLDALCARISQALPSCDFLITTGGVSVGERDLMPEAVQRAGGNILFYGIAAKPGSPALGAEIAGKPVLCLSGNPFAALATFEMLARPVLHRLSGKAGEAFVRRCARLETGFPKPSDLRRFVRARYNGETVVPPAAGHSSGGIGSLAGCNCLIDIPAGSPPLAPGDKVEVLLL</sequence>
<dbReference type="NCBIfam" id="NF045515">
    <property type="entry name" value="Glp_gephyrin"/>
    <property type="match status" value="1"/>
</dbReference>
<keyword evidence="11 13" id="KW-0501">Molybdenum cofactor biosynthesis</keyword>
<name>A0A174SQX4_9FIRM</name>
<evidence type="ECO:0000256" key="8">
    <source>
        <dbReference type="ARBA" id="ARBA00022679"/>
    </source>
</evidence>
<dbReference type="InterPro" id="IPR001453">
    <property type="entry name" value="MoaB/Mog_dom"/>
</dbReference>
<evidence type="ECO:0000256" key="1">
    <source>
        <dbReference type="ARBA" id="ARBA00001946"/>
    </source>
</evidence>
<evidence type="ECO:0000256" key="13">
    <source>
        <dbReference type="RuleBase" id="RU365090"/>
    </source>
</evidence>
<comment type="cofactor">
    <cofactor evidence="1 13">
        <name>Mg(2+)</name>
        <dbReference type="ChEBI" id="CHEBI:18420"/>
    </cofactor>
</comment>
<comment type="function">
    <text evidence="2 13">Catalyzes the insertion of molybdate into adenylated molybdopterin with the concomitant release of AMP.</text>
</comment>
<dbReference type="InterPro" id="IPR005110">
    <property type="entry name" value="MoeA_linker/N"/>
</dbReference>
<keyword evidence="9 13" id="KW-0479">Metal-binding</keyword>
<dbReference type="Proteomes" id="UP000095765">
    <property type="component" value="Unassembled WGS sequence"/>
</dbReference>
<evidence type="ECO:0000256" key="5">
    <source>
        <dbReference type="ARBA" id="ARBA00013269"/>
    </source>
</evidence>
<proteinExistence type="inferred from homology"/>
<comment type="catalytic activity">
    <reaction evidence="12">
        <text>adenylyl-molybdopterin + molybdate = Mo-molybdopterin + AMP + H(+)</text>
        <dbReference type="Rhea" id="RHEA:35047"/>
        <dbReference type="ChEBI" id="CHEBI:15378"/>
        <dbReference type="ChEBI" id="CHEBI:36264"/>
        <dbReference type="ChEBI" id="CHEBI:62727"/>
        <dbReference type="ChEBI" id="CHEBI:71302"/>
        <dbReference type="ChEBI" id="CHEBI:456215"/>
        <dbReference type="EC" id="2.10.1.1"/>
    </reaction>
</comment>
<dbReference type="GO" id="GO:0006777">
    <property type="term" value="P:Mo-molybdopterin cofactor biosynthetic process"/>
    <property type="evidence" value="ECO:0007669"/>
    <property type="project" value="UniProtKB-UniRule"/>
</dbReference>
<dbReference type="RefSeq" id="WP_070097980.1">
    <property type="nucleotide sequence ID" value="NZ_CABIWA010000001.1"/>
</dbReference>
<dbReference type="InterPro" id="IPR036688">
    <property type="entry name" value="MoeA_C_domain_IV_sf"/>
</dbReference>
<dbReference type="Pfam" id="PF00994">
    <property type="entry name" value="MoCF_biosynth"/>
    <property type="match status" value="1"/>
</dbReference>
<evidence type="ECO:0000259" key="14">
    <source>
        <dbReference type="SMART" id="SM00852"/>
    </source>
</evidence>
<evidence type="ECO:0000256" key="12">
    <source>
        <dbReference type="ARBA" id="ARBA00047317"/>
    </source>
</evidence>
<dbReference type="FunFam" id="3.40.980.10:FF:000004">
    <property type="entry name" value="Molybdopterin molybdenumtransferase"/>
    <property type="match status" value="1"/>
</dbReference>
<dbReference type="SUPFAM" id="SSF63867">
    <property type="entry name" value="MoeA C-terminal domain-like"/>
    <property type="match status" value="1"/>
</dbReference>
<evidence type="ECO:0000256" key="10">
    <source>
        <dbReference type="ARBA" id="ARBA00022842"/>
    </source>
</evidence>
<dbReference type="SUPFAM" id="SSF63882">
    <property type="entry name" value="MoeA N-terminal region -like"/>
    <property type="match status" value="1"/>
</dbReference>
<keyword evidence="10 13" id="KW-0460">Magnesium</keyword>
<feature type="domain" description="MoaB/Mog" evidence="14">
    <location>
        <begin position="184"/>
        <end position="322"/>
    </location>
</feature>
<evidence type="ECO:0000256" key="7">
    <source>
        <dbReference type="ARBA" id="ARBA00022505"/>
    </source>
</evidence>
<dbReference type="Gene3D" id="3.90.105.10">
    <property type="entry name" value="Molybdopterin biosynthesis moea protein, domain 2"/>
    <property type="match status" value="1"/>
</dbReference>
<evidence type="ECO:0000256" key="2">
    <source>
        <dbReference type="ARBA" id="ARBA00002901"/>
    </source>
</evidence>
<dbReference type="EMBL" id="CZBE01000020">
    <property type="protein sequence ID" value="CUQ00194.1"/>
    <property type="molecule type" value="Genomic_DNA"/>
</dbReference>
<dbReference type="SMART" id="SM00852">
    <property type="entry name" value="MoCF_biosynth"/>
    <property type="match status" value="1"/>
</dbReference>
<dbReference type="InterPro" id="IPR036425">
    <property type="entry name" value="MoaB/Mog-like_dom_sf"/>
</dbReference>
<dbReference type="GO" id="GO:0046872">
    <property type="term" value="F:metal ion binding"/>
    <property type="evidence" value="ECO:0007669"/>
    <property type="project" value="UniProtKB-UniRule"/>
</dbReference>
<dbReference type="CDD" id="cd00887">
    <property type="entry name" value="MoeA"/>
    <property type="match status" value="1"/>
</dbReference>
<dbReference type="SUPFAM" id="SSF53218">
    <property type="entry name" value="Molybdenum cofactor biosynthesis proteins"/>
    <property type="match status" value="1"/>
</dbReference>
<evidence type="ECO:0000313" key="15">
    <source>
        <dbReference type="EMBL" id="CUQ00194.1"/>
    </source>
</evidence>
<protein>
    <recommendedName>
        <fullName evidence="6 13">Molybdopterin molybdenumtransferase</fullName>
        <ecNumber evidence="5 13">2.10.1.1</ecNumber>
    </recommendedName>
</protein>
<dbReference type="GO" id="GO:0005829">
    <property type="term" value="C:cytosol"/>
    <property type="evidence" value="ECO:0007669"/>
    <property type="project" value="TreeGrafter"/>
</dbReference>
<dbReference type="Pfam" id="PF03453">
    <property type="entry name" value="MoeA_N"/>
    <property type="match status" value="1"/>
</dbReference>
<accession>A0A174SQX4</accession>
<dbReference type="InterPro" id="IPR036135">
    <property type="entry name" value="MoeA_linker/N_sf"/>
</dbReference>
<evidence type="ECO:0000256" key="4">
    <source>
        <dbReference type="ARBA" id="ARBA00010763"/>
    </source>
</evidence>